<dbReference type="OrthoDB" id="1891406at2759"/>
<dbReference type="Proteomes" id="UP000701853">
    <property type="component" value="Chromosome 5"/>
</dbReference>
<accession>A0A8J5Z6G8</accession>
<keyword evidence="2" id="KW-1185">Reference proteome</keyword>
<sequence length="357" mass="39190">MADKPSRALILYGDGLARFIHPSHAHLHSLASTANCGFLSLPNAPPSGSPFQFLVSFLVFQFQLPLLTVDCYEKFWIFLIDSAVFSTAESEDDRTVREFAVLVDAFETLNKNGQFSSELKSQKSSLIPTMSERFMGMKAAILSNNSGLKSFGEKLGFNVLNLNGLFGNSNTPPVSSIDNLASKLLSLLGFQEGKVTESNQFDLVILHVGSGENLSANSGNDVEFLNALLGAIMSIAKPGTEIGSRLLLSLVMSYGSVSKADEPGLSILSTKYEKNPNLLALFPNQSYTMRGESQRNDVRQYGPMLFAQYQYAVTRNDTVETFSFEEFKECSGNLTIPADRLLHEIAFKLWKAPKYGA</sequence>
<evidence type="ECO:0000313" key="2">
    <source>
        <dbReference type="Proteomes" id="UP000701853"/>
    </source>
</evidence>
<organism evidence="1 2">
    <name type="scientific">Gossypium anomalum</name>
    <dbReference type="NCBI Taxonomy" id="47600"/>
    <lineage>
        <taxon>Eukaryota</taxon>
        <taxon>Viridiplantae</taxon>
        <taxon>Streptophyta</taxon>
        <taxon>Embryophyta</taxon>
        <taxon>Tracheophyta</taxon>
        <taxon>Spermatophyta</taxon>
        <taxon>Magnoliopsida</taxon>
        <taxon>eudicotyledons</taxon>
        <taxon>Gunneridae</taxon>
        <taxon>Pentapetalae</taxon>
        <taxon>rosids</taxon>
        <taxon>malvids</taxon>
        <taxon>Malvales</taxon>
        <taxon>Malvaceae</taxon>
        <taxon>Malvoideae</taxon>
        <taxon>Gossypium</taxon>
    </lineage>
</organism>
<evidence type="ECO:0000313" key="1">
    <source>
        <dbReference type="EMBL" id="KAG8495435.1"/>
    </source>
</evidence>
<name>A0A8J5Z6G8_9ROSI</name>
<reference evidence="1 2" key="1">
    <citation type="journal article" date="2021" name="bioRxiv">
        <title>The Gossypium anomalum genome as a resource for cotton improvement and evolutionary analysis of hybrid incompatibility.</title>
        <authorList>
            <person name="Grover C.E."/>
            <person name="Yuan D."/>
            <person name="Arick M.A."/>
            <person name="Miller E.R."/>
            <person name="Hu G."/>
            <person name="Peterson D.G."/>
            <person name="Wendel J.F."/>
            <person name="Udall J.A."/>
        </authorList>
    </citation>
    <scope>NUCLEOTIDE SEQUENCE [LARGE SCALE GENOMIC DNA]</scope>
    <source>
        <strain evidence="1">JFW-Udall</strain>
        <tissue evidence="1">Leaf</tissue>
    </source>
</reference>
<dbReference type="AlphaFoldDB" id="A0A8J5Z6G8"/>
<dbReference type="PANTHER" id="PTHR35506:SF1">
    <property type="entry name" value="OS02G0135600 PROTEIN"/>
    <property type="match status" value="1"/>
</dbReference>
<protein>
    <submittedName>
        <fullName evidence="1">Uncharacterized protein</fullName>
    </submittedName>
</protein>
<gene>
    <name evidence="1" type="ORF">CXB51_013101</name>
</gene>
<dbReference type="PANTHER" id="PTHR35506">
    <property type="entry name" value="OS02G0135600 PROTEIN"/>
    <property type="match status" value="1"/>
</dbReference>
<comment type="caution">
    <text evidence="1">The sequence shown here is derived from an EMBL/GenBank/DDBJ whole genome shotgun (WGS) entry which is preliminary data.</text>
</comment>
<proteinExistence type="predicted"/>
<dbReference type="EMBL" id="JAHUZN010000005">
    <property type="protein sequence ID" value="KAG8495435.1"/>
    <property type="molecule type" value="Genomic_DNA"/>
</dbReference>